<name>A0A830HTF1_9CHLO</name>
<dbReference type="HAMAP" id="MF_00076">
    <property type="entry name" value="HisB"/>
    <property type="match status" value="1"/>
</dbReference>
<comment type="caution">
    <text evidence="12">The sequence shown here is derived from an EMBL/GenBank/DDBJ whole genome shotgun (WGS) entry which is preliminary data.</text>
</comment>
<comment type="catalytic activity">
    <reaction evidence="1 9">
        <text>D-erythro-1-(imidazol-4-yl)glycerol 3-phosphate = 3-(imidazol-4-yl)-2-oxopropyl phosphate + H2O</text>
        <dbReference type="Rhea" id="RHEA:11040"/>
        <dbReference type="ChEBI" id="CHEBI:15377"/>
        <dbReference type="ChEBI" id="CHEBI:57766"/>
        <dbReference type="ChEBI" id="CHEBI:58278"/>
        <dbReference type="EC" id="4.2.1.19"/>
    </reaction>
</comment>
<keyword evidence="6" id="KW-0028">Amino-acid biosynthesis</keyword>
<accession>A0A830HTF1</accession>
<evidence type="ECO:0000256" key="3">
    <source>
        <dbReference type="ARBA" id="ARBA00007481"/>
    </source>
</evidence>
<evidence type="ECO:0000256" key="6">
    <source>
        <dbReference type="ARBA" id="ARBA00022605"/>
    </source>
</evidence>
<dbReference type="Proteomes" id="UP000660262">
    <property type="component" value="Unassembled WGS sequence"/>
</dbReference>
<evidence type="ECO:0000256" key="1">
    <source>
        <dbReference type="ARBA" id="ARBA00001723"/>
    </source>
</evidence>
<gene>
    <name evidence="12" type="ORF">PPROV_000913300</name>
</gene>
<comment type="similarity">
    <text evidence="3 9">Belongs to the imidazoleglycerol-phosphate dehydratase family.</text>
</comment>
<dbReference type="InterPro" id="IPR000807">
    <property type="entry name" value="ImidazoleglycerolP_deHydtase"/>
</dbReference>
<dbReference type="FunFam" id="3.30.230.40:FF:000001">
    <property type="entry name" value="Imidazoleglycerol-phosphate dehydratase HisB"/>
    <property type="match status" value="1"/>
</dbReference>
<evidence type="ECO:0000256" key="10">
    <source>
        <dbReference type="SAM" id="Coils"/>
    </source>
</evidence>
<feature type="region of interest" description="Disordered" evidence="11">
    <location>
        <begin position="27"/>
        <end position="58"/>
    </location>
</feature>
<dbReference type="PROSITE" id="PS00954">
    <property type="entry name" value="IGP_DEHYDRATASE_1"/>
    <property type="match status" value="1"/>
</dbReference>
<reference evidence="12" key="1">
    <citation type="submission" date="2020-10" db="EMBL/GenBank/DDBJ databases">
        <title>Unveiling of a novel bifunctional photoreceptor, Dualchrome1, isolated from a cosmopolitan green alga.</title>
        <authorList>
            <person name="Suzuki S."/>
            <person name="Kawachi M."/>
        </authorList>
    </citation>
    <scope>NUCLEOTIDE SEQUENCE</scope>
    <source>
        <strain evidence="12">NIES 2893</strain>
    </source>
</reference>
<dbReference type="PANTHER" id="PTHR23133:SF2">
    <property type="entry name" value="IMIDAZOLEGLYCEROL-PHOSPHATE DEHYDRATASE"/>
    <property type="match status" value="1"/>
</dbReference>
<keyword evidence="10" id="KW-0175">Coiled coil</keyword>
<dbReference type="GO" id="GO:0000105">
    <property type="term" value="P:L-histidine biosynthetic process"/>
    <property type="evidence" value="ECO:0007669"/>
    <property type="project" value="UniProtKB-UniPathway"/>
</dbReference>
<dbReference type="PROSITE" id="PS00955">
    <property type="entry name" value="IGP_DEHYDRATASE_2"/>
    <property type="match status" value="1"/>
</dbReference>
<dbReference type="Gene3D" id="3.30.230.40">
    <property type="entry name" value="Imidazole glycerol phosphate dehydratase, domain 1"/>
    <property type="match status" value="2"/>
</dbReference>
<evidence type="ECO:0000256" key="5">
    <source>
        <dbReference type="ARBA" id="ARBA00016664"/>
    </source>
</evidence>
<keyword evidence="7 9" id="KW-0368">Histidine biosynthesis</keyword>
<evidence type="ECO:0000256" key="7">
    <source>
        <dbReference type="ARBA" id="ARBA00023102"/>
    </source>
</evidence>
<evidence type="ECO:0000256" key="2">
    <source>
        <dbReference type="ARBA" id="ARBA00005047"/>
    </source>
</evidence>
<evidence type="ECO:0000256" key="9">
    <source>
        <dbReference type="RuleBase" id="RU000598"/>
    </source>
</evidence>
<dbReference type="InterPro" id="IPR020565">
    <property type="entry name" value="ImidazoleglycerP_deHydtase_CS"/>
</dbReference>
<keyword evidence="8 9" id="KW-0456">Lyase</keyword>
<dbReference type="CDD" id="cd07914">
    <property type="entry name" value="IGPD"/>
    <property type="match status" value="1"/>
</dbReference>
<evidence type="ECO:0000256" key="11">
    <source>
        <dbReference type="SAM" id="MobiDB-lite"/>
    </source>
</evidence>
<dbReference type="NCBIfam" id="NF002111">
    <property type="entry name" value="PRK00951.2-1"/>
    <property type="match status" value="1"/>
</dbReference>
<dbReference type="InterPro" id="IPR020568">
    <property type="entry name" value="Ribosomal_Su5_D2-typ_SF"/>
</dbReference>
<sequence length="300" mass="32096">MSPAAATAASTATSTARSRLTRGSLAASLAHPRQLAPHRSAASARTPRRCPPCLASSDVSSDVSREELVEQIDALKRRNEQLEAMLASSGSASANGSNNGSERRVAEVKRATKETDIRVFVNIDGTGKCDVATGVGFLDHMLDQLAKHGMFDLEVSCKGDLWIDDHHTTEDVAIALGQCFADALGNKAGIRRFGSFTAPLDEALIDVTLDLSGRPSFHLDGWTATDVDRIGDLSTQMVEHFLHSFATTAKATMHVRQLAGTNSHHIVEATFKAMARALRVATEYDSRLGKDVVPSSKGTI</sequence>
<keyword evidence="13" id="KW-1185">Reference proteome</keyword>
<dbReference type="GO" id="GO:0004424">
    <property type="term" value="F:imidazoleglycerol-phosphate dehydratase activity"/>
    <property type="evidence" value="ECO:0007669"/>
    <property type="project" value="UniProtKB-EC"/>
</dbReference>
<dbReference type="UniPathway" id="UPA00031">
    <property type="reaction ID" value="UER00011"/>
</dbReference>
<evidence type="ECO:0000256" key="4">
    <source>
        <dbReference type="ARBA" id="ARBA00012075"/>
    </source>
</evidence>
<dbReference type="NCBIfam" id="NF002114">
    <property type="entry name" value="PRK00951.2-4"/>
    <property type="match status" value="1"/>
</dbReference>
<evidence type="ECO:0000313" key="12">
    <source>
        <dbReference type="EMBL" id="GHP10402.1"/>
    </source>
</evidence>
<organism evidence="12 13">
    <name type="scientific">Pycnococcus provasolii</name>
    <dbReference type="NCBI Taxonomy" id="41880"/>
    <lineage>
        <taxon>Eukaryota</taxon>
        <taxon>Viridiplantae</taxon>
        <taxon>Chlorophyta</taxon>
        <taxon>Pseudoscourfieldiophyceae</taxon>
        <taxon>Pseudoscourfieldiales</taxon>
        <taxon>Pycnococcaceae</taxon>
        <taxon>Pycnococcus</taxon>
    </lineage>
</organism>
<protein>
    <recommendedName>
        <fullName evidence="5 9">Imidazoleglycerol-phosphate dehydratase</fullName>
        <ecNumber evidence="4 9">4.2.1.19</ecNumber>
    </recommendedName>
</protein>
<dbReference type="OrthoDB" id="447729at2759"/>
<dbReference type="PANTHER" id="PTHR23133">
    <property type="entry name" value="IMIDAZOLEGLYCEROL-PHOSPHATE DEHYDRATASE HIS7"/>
    <property type="match status" value="1"/>
</dbReference>
<dbReference type="Pfam" id="PF00475">
    <property type="entry name" value="IGPD"/>
    <property type="match status" value="1"/>
</dbReference>
<dbReference type="FunFam" id="3.30.230.40:FF:000003">
    <property type="entry name" value="Imidazoleglycerol-phosphate dehydratase HisB"/>
    <property type="match status" value="1"/>
</dbReference>
<dbReference type="EC" id="4.2.1.19" evidence="4 9"/>
<feature type="region of interest" description="Disordered" evidence="11">
    <location>
        <begin position="1"/>
        <end position="20"/>
    </location>
</feature>
<dbReference type="AlphaFoldDB" id="A0A830HTF1"/>
<proteinExistence type="inferred from homology"/>
<evidence type="ECO:0000313" key="13">
    <source>
        <dbReference type="Proteomes" id="UP000660262"/>
    </source>
</evidence>
<dbReference type="SUPFAM" id="SSF54211">
    <property type="entry name" value="Ribosomal protein S5 domain 2-like"/>
    <property type="match status" value="2"/>
</dbReference>
<evidence type="ECO:0000256" key="8">
    <source>
        <dbReference type="ARBA" id="ARBA00023239"/>
    </source>
</evidence>
<comment type="pathway">
    <text evidence="2 9">Amino-acid biosynthesis; L-histidine biosynthesis; L-histidine from 5-phospho-alpha-D-ribose 1-diphosphate: step 6/9.</text>
</comment>
<feature type="coiled-coil region" evidence="10">
    <location>
        <begin position="65"/>
        <end position="92"/>
    </location>
</feature>
<dbReference type="InterPro" id="IPR038494">
    <property type="entry name" value="IGPD_sf"/>
</dbReference>
<dbReference type="EMBL" id="BNJQ01000029">
    <property type="protein sequence ID" value="GHP10402.1"/>
    <property type="molecule type" value="Genomic_DNA"/>
</dbReference>